<dbReference type="RefSeq" id="WP_135444739.1">
    <property type="nucleotide sequence ID" value="NZ_SRLE01000009.1"/>
</dbReference>
<evidence type="ECO:0000313" key="2">
    <source>
        <dbReference type="EMBL" id="TGD72534.1"/>
    </source>
</evidence>
<dbReference type="InterPro" id="IPR004675">
    <property type="entry name" value="AhpD_core"/>
</dbReference>
<dbReference type="AlphaFoldDB" id="A0A4Z0LZ82"/>
<reference evidence="2 3" key="1">
    <citation type="submission" date="2019-04" db="EMBL/GenBank/DDBJ databases">
        <title>Taxonomy of novel Haliea sp. from mangrove soil of West Coast of India.</title>
        <authorList>
            <person name="Verma A."/>
            <person name="Kumar P."/>
            <person name="Krishnamurthi S."/>
        </authorList>
    </citation>
    <scope>NUCLEOTIDE SEQUENCE [LARGE SCALE GENOMIC DNA]</scope>
    <source>
        <strain evidence="2 3">SAOS-164</strain>
    </source>
</reference>
<organism evidence="2 3">
    <name type="scientific">Mangrovimicrobium sediminis</name>
    <dbReference type="NCBI Taxonomy" id="2562682"/>
    <lineage>
        <taxon>Bacteria</taxon>
        <taxon>Pseudomonadati</taxon>
        <taxon>Pseudomonadota</taxon>
        <taxon>Gammaproteobacteria</taxon>
        <taxon>Cellvibrionales</taxon>
        <taxon>Halieaceae</taxon>
        <taxon>Mangrovimicrobium</taxon>
    </lineage>
</organism>
<accession>A0A4Z0LZ82</accession>
<evidence type="ECO:0000313" key="3">
    <source>
        <dbReference type="Proteomes" id="UP000298050"/>
    </source>
</evidence>
<sequence length="182" mass="18957">MSHIPTPATIEQAPEAAQPILQGVQAALGSVPNMFRLVGNSPETLKGYLSLSSALDEGSLSPATRERIALAVAELNGCDYCLAAHTYLATNVARLTETEILTNRHGSSGDNRAAVAVEFAANLVQQRGAVQREDVQAVLDAGYSAAEVLEIIGHVALSTLTNYINSALATAVDFPAVSDLAA</sequence>
<evidence type="ECO:0000259" key="1">
    <source>
        <dbReference type="Pfam" id="PF02627"/>
    </source>
</evidence>
<proteinExistence type="predicted"/>
<dbReference type="GO" id="GO:0051920">
    <property type="term" value="F:peroxiredoxin activity"/>
    <property type="evidence" value="ECO:0007669"/>
    <property type="project" value="InterPro"/>
</dbReference>
<dbReference type="InterPro" id="IPR003779">
    <property type="entry name" value="CMD-like"/>
</dbReference>
<dbReference type="InterPro" id="IPR029032">
    <property type="entry name" value="AhpD-like"/>
</dbReference>
<dbReference type="Gene3D" id="1.20.1290.10">
    <property type="entry name" value="AhpD-like"/>
    <property type="match status" value="1"/>
</dbReference>
<dbReference type="OrthoDB" id="9808310at2"/>
<dbReference type="Pfam" id="PF02627">
    <property type="entry name" value="CMD"/>
    <property type="match status" value="1"/>
</dbReference>
<feature type="domain" description="Carboxymuconolactone decarboxylase-like" evidence="1">
    <location>
        <begin position="42"/>
        <end position="102"/>
    </location>
</feature>
<dbReference type="NCBIfam" id="TIGR00778">
    <property type="entry name" value="ahpD_dom"/>
    <property type="match status" value="1"/>
</dbReference>
<dbReference type="SUPFAM" id="SSF69118">
    <property type="entry name" value="AhpD-like"/>
    <property type="match status" value="1"/>
</dbReference>
<dbReference type="EMBL" id="SRLE01000009">
    <property type="protein sequence ID" value="TGD72534.1"/>
    <property type="molecule type" value="Genomic_DNA"/>
</dbReference>
<dbReference type="PANTHER" id="PTHR35446">
    <property type="entry name" value="SI:CH211-175M2.5"/>
    <property type="match status" value="1"/>
</dbReference>
<protein>
    <submittedName>
        <fullName evidence="2">Carboxymuconolactone decarboxylase family protein</fullName>
    </submittedName>
</protein>
<gene>
    <name evidence="2" type="ORF">E4634_13480</name>
</gene>
<dbReference type="PANTHER" id="PTHR35446:SF3">
    <property type="entry name" value="CMD DOMAIN-CONTAINING PROTEIN"/>
    <property type="match status" value="1"/>
</dbReference>
<name>A0A4Z0LZ82_9GAMM</name>
<keyword evidence="3" id="KW-1185">Reference proteome</keyword>
<comment type="caution">
    <text evidence="2">The sequence shown here is derived from an EMBL/GenBank/DDBJ whole genome shotgun (WGS) entry which is preliminary data.</text>
</comment>
<dbReference type="InterPro" id="IPR010195">
    <property type="entry name" value="Uncharacterised_peroxidase-rel"/>
</dbReference>
<dbReference type="NCBIfam" id="TIGR01926">
    <property type="entry name" value="peroxid_rel"/>
    <property type="match status" value="1"/>
</dbReference>
<dbReference type="Proteomes" id="UP000298050">
    <property type="component" value="Unassembled WGS sequence"/>
</dbReference>